<protein>
    <submittedName>
        <fullName evidence="1">Uncharacterized protein</fullName>
    </submittedName>
</protein>
<gene>
    <name evidence="1" type="ORF">GCM10010451_13250</name>
</gene>
<name>A0ABP6P4Z5_9ACTN</name>
<accession>A0ABP6P4Z5</accession>
<sequence>MQVREETFVRTTGKLRCPAPGSMRPTAALSSAVRHRVPGRSVRPGAVGARSLGEAAVPLGETTVPSGDVAVRGGESPAVRPALADGCGEAPAVPSPVPQEASVPSTTSAPVTEATAYRALFAMAHPVSHLVDQ</sequence>
<evidence type="ECO:0000313" key="1">
    <source>
        <dbReference type="EMBL" id="GAA3166438.1"/>
    </source>
</evidence>
<dbReference type="Proteomes" id="UP001501866">
    <property type="component" value="Unassembled WGS sequence"/>
</dbReference>
<proteinExistence type="predicted"/>
<comment type="caution">
    <text evidence="1">The sequence shown here is derived from an EMBL/GenBank/DDBJ whole genome shotgun (WGS) entry which is preliminary data.</text>
</comment>
<reference evidence="2" key="1">
    <citation type="journal article" date="2019" name="Int. J. Syst. Evol. Microbiol.">
        <title>The Global Catalogue of Microorganisms (GCM) 10K type strain sequencing project: providing services to taxonomists for standard genome sequencing and annotation.</title>
        <authorList>
            <consortium name="The Broad Institute Genomics Platform"/>
            <consortium name="The Broad Institute Genome Sequencing Center for Infectious Disease"/>
            <person name="Wu L."/>
            <person name="Ma J."/>
        </authorList>
    </citation>
    <scope>NUCLEOTIDE SEQUENCE [LARGE SCALE GENOMIC DNA]</scope>
    <source>
        <strain evidence="2">JCM 9095</strain>
    </source>
</reference>
<keyword evidence="2" id="KW-1185">Reference proteome</keyword>
<evidence type="ECO:0000313" key="2">
    <source>
        <dbReference type="Proteomes" id="UP001501866"/>
    </source>
</evidence>
<organism evidence="1 2">
    <name type="scientific">Streptomyces virens</name>
    <dbReference type="NCBI Taxonomy" id="285572"/>
    <lineage>
        <taxon>Bacteria</taxon>
        <taxon>Bacillati</taxon>
        <taxon>Actinomycetota</taxon>
        <taxon>Actinomycetes</taxon>
        <taxon>Kitasatosporales</taxon>
        <taxon>Streptomycetaceae</taxon>
        <taxon>Streptomyces</taxon>
    </lineage>
</organism>
<dbReference type="EMBL" id="BAAAUH010000006">
    <property type="protein sequence ID" value="GAA3166438.1"/>
    <property type="molecule type" value="Genomic_DNA"/>
</dbReference>